<gene>
    <name evidence="3" type="ORF">BC008_24105</name>
    <name evidence="2" type="ORF">BC008_42255</name>
</gene>
<proteinExistence type="predicted"/>
<keyword evidence="4" id="KW-1185">Reference proteome</keyword>
<dbReference type="InterPro" id="IPR053840">
    <property type="entry name" value="Hfq_1"/>
</dbReference>
<dbReference type="SUPFAM" id="SSF50182">
    <property type="entry name" value="Sm-like ribonucleoproteins"/>
    <property type="match status" value="1"/>
</dbReference>
<dbReference type="EMBL" id="LMTZ01000107">
    <property type="protein sequence ID" value="KST65548.1"/>
    <property type="molecule type" value="Genomic_DNA"/>
</dbReference>
<dbReference type="NCBIfam" id="NF047718">
    <property type="entry name" value="Hfq_rel_Cyano"/>
    <property type="match status" value="1"/>
</dbReference>
<evidence type="ECO:0000313" key="2">
    <source>
        <dbReference type="EMBL" id="KST65548.1"/>
    </source>
</evidence>
<evidence type="ECO:0000313" key="3">
    <source>
        <dbReference type="EMBL" id="KST66064.1"/>
    </source>
</evidence>
<dbReference type="InterPro" id="IPR010920">
    <property type="entry name" value="LSM_dom_sf"/>
</dbReference>
<dbReference type="Proteomes" id="UP000053372">
    <property type="component" value="Unassembled WGS sequence"/>
</dbReference>
<feature type="domain" description="Hfq-related" evidence="1">
    <location>
        <begin position="9"/>
        <end position="68"/>
    </location>
</feature>
<evidence type="ECO:0000313" key="4">
    <source>
        <dbReference type="Proteomes" id="UP000053372"/>
    </source>
</evidence>
<dbReference type="Pfam" id="PF21979">
    <property type="entry name" value="Hfq_1"/>
    <property type="match status" value="1"/>
</dbReference>
<dbReference type="AlphaFoldDB" id="A0A0V7ZMZ1"/>
<dbReference type="RefSeq" id="WP_027846804.1">
    <property type="nucleotide sequence ID" value="NZ_LMTZ01000100.1"/>
</dbReference>
<dbReference type="EMBL" id="LMTZ01000100">
    <property type="protein sequence ID" value="KST66064.1"/>
    <property type="molecule type" value="Genomic_DNA"/>
</dbReference>
<organism evidence="3 4">
    <name type="scientific">Mastigocoleus testarum BC008</name>
    <dbReference type="NCBI Taxonomy" id="371196"/>
    <lineage>
        <taxon>Bacteria</taxon>
        <taxon>Bacillati</taxon>
        <taxon>Cyanobacteriota</taxon>
        <taxon>Cyanophyceae</taxon>
        <taxon>Nostocales</taxon>
        <taxon>Hapalosiphonaceae</taxon>
        <taxon>Mastigocoleus</taxon>
    </lineage>
</organism>
<dbReference type="Gene3D" id="2.30.30.100">
    <property type="match status" value="1"/>
</dbReference>
<reference evidence="3 4" key="1">
    <citation type="journal article" date="2015" name="Genome Announc.">
        <title>Draft Genome of the Euendolithic (true boring) Cyanobacterium Mastigocoleus testarum strain BC008.</title>
        <authorList>
            <person name="Guida B.S."/>
            <person name="Garcia-Pichel F."/>
        </authorList>
    </citation>
    <scope>NUCLEOTIDE SEQUENCE [LARGE SCALE GENOMIC DNA]</scope>
    <source>
        <strain evidence="3 4">BC008</strain>
    </source>
</reference>
<comment type="caution">
    <text evidence="3">The sequence shown here is derived from an EMBL/GenBank/DDBJ whole genome shotgun (WGS) entry which is preliminary data.</text>
</comment>
<evidence type="ECO:0000259" key="1">
    <source>
        <dbReference type="Pfam" id="PF21979"/>
    </source>
</evidence>
<name>A0A0V7ZMZ1_9CYAN</name>
<protein>
    <submittedName>
        <fullName evidence="3">RNA-binding protein hfq</fullName>
    </submittedName>
</protein>
<sequence>MLTELDTSLPSVKQLQNSIKEAKQVELKLVTGDLLAGKILWQDQYCVFLASENTQKTMIWKQSIVYMKEG</sequence>
<dbReference type="OrthoDB" id="573534at2"/>
<accession>A0A0V7ZMZ1</accession>